<comment type="caution">
    <text evidence="1">The sequence shown here is derived from an EMBL/GenBank/DDBJ whole genome shotgun (WGS) entry which is preliminary data.</text>
</comment>
<dbReference type="AlphaFoldDB" id="A0AAV4RL68"/>
<dbReference type="Proteomes" id="UP001054945">
    <property type="component" value="Unassembled WGS sequence"/>
</dbReference>
<dbReference type="EMBL" id="BPLR01008000">
    <property type="protein sequence ID" value="GIY21309.1"/>
    <property type="molecule type" value="Genomic_DNA"/>
</dbReference>
<sequence>MQMSVGDANALAGRFISPRKSSASRRYLLAKRFPKRGARKFCRPLSKMPIGAIGAMKGRWSSPAKIAMDPSEFQKLLIVCAMYGMHGR</sequence>
<reference evidence="1 2" key="1">
    <citation type="submission" date="2021-06" db="EMBL/GenBank/DDBJ databases">
        <title>Caerostris extrusa draft genome.</title>
        <authorList>
            <person name="Kono N."/>
            <person name="Arakawa K."/>
        </authorList>
    </citation>
    <scope>NUCLEOTIDE SEQUENCE [LARGE SCALE GENOMIC DNA]</scope>
</reference>
<organism evidence="1 2">
    <name type="scientific">Caerostris extrusa</name>
    <name type="common">Bark spider</name>
    <name type="synonym">Caerostris bankana</name>
    <dbReference type="NCBI Taxonomy" id="172846"/>
    <lineage>
        <taxon>Eukaryota</taxon>
        <taxon>Metazoa</taxon>
        <taxon>Ecdysozoa</taxon>
        <taxon>Arthropoda</taxon>
        <taxon>Chelicerata</taxon>
        <taxon>Arachnida</taxon>
        <taxon>Araneae</taxon>
        <taxon>Araneomorphae</taxon>
        <taxon>Entelegynae</taxon>
        <taxon>Araneoidea</taxon>
        <taxon>Araneidae</taxon>
        <taxon>Caerostris</taxon>
    </lineage>
</organism>
<protein>
    <submittedName>
        <fullName evidence="1">Uncharacterized protein</fullName>
    </submittedName>
</protein>
<gene>
    <name evidence="1" type="ORF">CEXT_565001</name>
</gene>
<proteinExistence type="predicted"/>
<keyword evidence="2" id="KW-1185">Reference proteome</keyword>
<evidence type="ECO:0000313" key="1">
    <source>
        <dbReference type="EMBL" id="GIY21309.1"/>
    </source>
</evidence>
<evidence type="ECO:0000313" key="2">
    <source>
        <dbReference type="Proteomes" id="UP001054945"/>
    </source>
</evidence>
<accession>A0AAV4RL68</accession>
<name>A0AAV4RL68_CAEEX</name>